<accession>A0A367LV73</accession>
<comment type="caution">
    <text evidence="1">The sequence shown here is derived from an EMBL/GenBank/DDBJ whole genome shotgun (WGS) entry which is preliminary data.</text>
</comment>
<protein>
    <submittedName>
        <fullName evidence="1">Polyhydroxybutyrate depolymerase</fullName>
    </submittedName>
</protein>
<proteinExistence type="predicted"/>
<organism evidence="1 2">
    <name type="scientific">Pseudomonas aeruginosa</name>
    <dbReference type="NCBI Taxonomy" id="287"/>
    <lineage>
        <taxon>Bacteria</taxon>
        <taxon>Pseudomonadati</taxon>
        <taxon>Pseudomonadota</taxon>
        <taxon>Gammaproteobacteria</taxon>
        <taxon>Pseudomonadales</taxon>
        <taxon>Pseudomonadaceae</taxon>
        <taxon>Pseudomonas</taxon>
    </lineage>
</organism>
<feature type="non-terminal residue" evidence="1">
    <location>
        <position position="103"/>
    </location>
</feature>
<evidence type="ECO:0000313" key="2">
    <source>
        <dbReference type="Proteomes" id="UP000253594"/>
    </source>
</evidence>
<dbReference type="Gene3D" id="3.40.50.1820">
    <property type="entry name" value="alpha/beta hydrolase"/>
    <property type="match status" value="1"/>
</dbReference>
<dbReference type="SUPFAM" id="SSF53474">
    <property type="entry name" value="alpha/beta-Hydrolases"/>
    <property type="match status" value="1"/>
</dbReference>
<evidence type="ECO:0000313" key="1">
    <source>
        <dbReference type="EMBL" id="RCI69019.1"/>
    </source>
</evidence>
<dbReference type="AlphaFoldDB" id="A0A367LV73"/>
<reference evidence="1 2" key="1">
    <citation type="submission" date="2018-07" db="EMBL/GenBank/DDBJ databases">
        <title>Mechanisms of high-level aminoglycoside resistance among Gram-negative pathogens in Brazil.</title>
        <authorList>
            <person name="Ballaben A.S."/>
            <person name="Darini A.L.C."/>
            <person name="Doi Y."/>
        </authorList>
    </citation>
    <scope>NUCLEOTIDE SEQUENCE [LARGE SCALE GENOMIC DNA]</scope>
    <source>
        <strain evidence="1 2">B2-305</strain>
    </source>
</reference>
<dbReference type="InterPro" id="IPR029058">
    <property type="entry name" value="AB_hydrolase_fold"/>
</dbReference>
<feature type="non-terminal residue" evidence="1">
    <location>
        <position position="1"/>
    </location>
</feature>
<dbReference type="EMBL" id="QORE01003516">
    <property type="protein sequence ID" value="RCI69019.1"/>
    <property type="molecule type" value="Genomic_DNA"/>
</dbReference>
<name>A0A367LV73_PSEAI</name>
<sequence length="103" mass="11216">ALLAGAWWWLQDEALRPPALAGHSEDSSLKVAGLRRHYLLYVPPGVTEGAPLLVVLHGSRGDGAQMRRISGYGFDRLAAQEGFLVAYPDGFEGHWNDCRKAAS</sequence>
<dbReference type="Proteomes" id="UP000253594">
    <property type="component" value="Unassembled WGS sequence"/>
</dbReference>
<gene>
    <name evidence="1" type="ORF">DT376_42160</name>
</gene>